<feature type="compositionally biased region" description="Basic and acidic residues" evidence="3">
    <location>
        <begin position="284"/>
        <end position="303"/>
    </location>
</feature>
<dbReference type="InterPro" id="IPR010997">
    <property type="entry name" value="HRDC-like_sf"/>
</dbReference>
<reference evidence="5 6" key="1">
    <citation type="submission" date="2024-03" db="EMBL/GenBank/DDBJ databases">
        <title>A high-quality draft genome sequence of Diaporthe vaccinii, a causative agent of upright dieback and viscid rot disease in cranberry plants.</title>
        <authorList>
            <person name="Sarrasin M."/>
            <person name="Lang B.F."/>
            <person name="Burger G."/>
        </authorList>
    </citation>
    <scope>NUCLEOTIDE SEQUENCE [LARGE SCALE GENOMIC DNA]</scope>
    <source>
        <strain evidence="5 6">IS7</strain>
    </source>
</reference>
<protein>
    <recommendedName>
        <fullName evidence="4">HRDC domain-containing protein</fullName>
    </recommendedName>
</protein>
<keyword evidence="6" id="KW-1185">Reference proteome</keyword>
<evidence type="ECO:0000259" key="4">
    <source>
        <dbReference type="PROSITE" id="PS50967"/>
    </source>
</evidence>
<dbReference type="SMART" id="SM00341">
    <property type="entry name" value="HRDC"/>
    <property type="match status" value="1"/>
</dbReference>
<dbReference type="InterPro" id="IPR002562">
    <property type="entry name" value="3'-5'_exonuclease_dom"/>
</dbReference>
<dbReference type="Pfam" id="PF00570">
    <property type="entry name" value="HRDC"/>
    <property type="match status" value="1"/>
</dbReference>
<dbReference type="SUPFAM" id="SSF47819">
    <property type="entry name" value="HRDC-like"/>
    <property type="match status" value="1"/>
</dbReference>
<dbReference type="InterPro" id="IPR002121">
    <property type="entry name" value="HRDC_dom"/>
</dbReference>
<feature type="region of interest" description="Disordered" evidence="3">
    <location>
        <begin position="518"/>
        <end position="591"/>
    </location>
</feature>
<keyword evidence="2" id="KW-0378">Hydrolase</keyword>
<evidence type="ECO:0000313" key="6">
    <source>
        <dbReference type="Proteomes" id="UP001600888"/>
    </source>
</evidence>
<dbReference type="InterPro" id="IPR036397">
    <property type="entry name" value="RNaseH_sf"/>
</dbReference>
<dbReference type="SUPFAM" id="SSF53098">
    <property type="entry name" value="Ribonuclease H-like"/>
    <property type="match status" value="1"/>
</dbReference>
<evidence type="ECO:0000313" key="5">
    <source>
        <dbReference type="EMBL" id="KAL2274605.1"/>
    </source>
</evidence>
<name>A0ABR4DWW8_9PEZI</name>
<dbReference type="Gene3D" id="1.10.150.80">
    <property type="entry name" value="HRDC domain"/>
    <property type="match status" value="1"/>
</dbReference>
<feature type="domain" description="HRDC" evidence="4">
    <location>
        <begin position="386"/>
        <end position="466"/>
    </location>
</feature>
<dbReference type="SMART" id="SM00474">
    <property type="entry name" value="35EXOc"/>
    <property type="match status" value="1"/>
</dbReference>
<dbReference type="InterPro" id="IPR012337">
    <property type="entry name" value="RNaseH-like_sf"/>
</dbReference>
<feature type="region of interest" description="Disordered" evidence="3">
    <location>
        <begin position="281"/>
        <end position="312"/>
    </location>
</feature>
<feature type="compositionally biased region" description="Acidic residues" evidence="3">
    <location>
        <begin position="522"/>
        <end position="533"/>
    </location>
</feature>
<dbReference type="PROSITE" id="PS50967">
    <property type="entry name" value="HRDC"/>
    <property type="match status" value="1"/>
</dbReference>
<feature type="compositionally biased region" description="Low complexity" evidence="3">
    <location>
        <begin position="635"/>
        <end position="645"/>
    </location>
</feature>
<dbReference type="Gene3D" id="3.30.420.10">
    <property type="entry name" value="Ribonuclease H-like superfamily/Ribonuclease H"/>
    <property type="match status" value="1"/>
</dbReference>
<comment type="caution">
    <text evidence="5">The sequence shown here is derived from an EMBL/GenBank/DDBJ whole genome shotgun (WGS) entry which is preliminary data.</text>
</comment>
<dbReference type="InterPro" id="IPR044876">
    <property type="entry name" value="HRDC_dom_sf"/>
</dbReference>
<dbReference type="EMBL" id="JBAWTH010000153">
    <property type="protein sequence ID" value="KAL2274605.1"/>
    <property type="molecule type" value="Genomic_DNA"/>
</dbReference>
<evidence type="ECO:0000256" key="2">
    <source>
        <dbReference type="ARBA" id="ARBA00022801"/>
    </source>
</evidence>
<dbReference type="CDD" id="cd06141">
    <property type="entry name" value="WRN_exo"/>
    <property type="match status" value="1"/>
</dbReference>
<proteinExistence type="predicted"/>
<dbReference type="InterPro" id="IPR051132">
    <property type="entry name" value="3-5_Exonuclease_domain"/>
</dbReference>
<sequence length="751" mass="82963">MGDSKRDRATWPLSFQMSSTGHRFWSHTLYRGLQDQPVRVSYSRTKLESEEIAHEFLGEKVIGFDMEWPWETSTTANSRLQQRVGLIQIACEDKIALFHIGLHSGTTAKDLLAPALRSIIEDPTIAKCGVAVLNADFARLRQWFGLEPRGAFELSHLHNLVSFGASNPAKCTTKLRNLSAQVERHLGLPLYKGKVRTSNWSQPLNNDQRSYAAADAYAGFMLFHCMNAKRMDMVPTPPLPVYAETYGDAVQGMPPKRSLQLVPVHGNVRPTSVLDFYRAPGEGVEDHSDAPSEQKQAADDKKASLPPEGASGYVRIGRRGKHILFAETSEVGADVVQQLRDQHAAEQQQREGAPGGTSPLVMAVAGPTSSKVKIAASTKASGVLDETGTELLFQELRKHRRDLARERKCAPFIIAHDTHLHAISRKCPRSEVEILRIHGIGKKKFADCGPAWLAIVKDFVEKSSIDEAKQALQDRPLLPLAVPTASDVQLDQPIRSTPTLRTGISFSMQNASLGREKVGEENQNDLDDQDTSDESSAFGSPLRGPSPSVLKRKREDLEPEQKPDPERQGQLQRTRWVPSESAEQPRQAPLAVTTMWPPQILETPGQHDTDNEAVLRKTPRIKYECMPAAQESNKAAIPTSASTLPPATPNKIHPPRHSTAKPEVDFSPAAKESKTSQVQDKILRNKIIAFNKLVTPTVQLPTNTIEHLVNKLPRTTEELLRVPGIIPFANACSRANRDLLGFLVKSAPATR</sequence>
<organism evidence="5 6">
    <name type="scientific">Diaporthe vaccinii</name>
    <dbReference type="NCBI Taxonomy" id="105482"/>
    <lineage>
        <taxon>Eukaryota</taxon>
        <taxon>Fungi</taxon>
        <taxon>Dikarya</taxon>
        <taxon>Ascomycota</taxon>
        <taxon>Pezizomycotina</taxon>
        <taxon>Sordariomycetes</taxon>
        <taxon>Sordariomycetidae</taxon>
        <taxon>Diaporthales</taxon>
        <taxon>Diaporthaceae</taxon>
        <taxon>Diaporthe</taxon>
        <taxon>Diaporthe eres species complex</taxon>
    </lineage>
</organism>
<dbReference type="Pfam" id="PF01612">
    <property type="entry name" value="DNA_pol_A_exo1"/>
    <property type="match status" value="1"/>
</dbReference>
<accession>A0ABR4DWW8</accession>
<keyword evidence="1" id="KW-0540">Nuclease</keyword>
<gene>
    <name evidence="5" type="ORF">FJTKL_03099</name>
</gene>
<dbReference type="PANTHER" id="PTHR13620:SF104">
    <property type="entry name" value="EXONUCLEASE 3'-5' DOMAIN-CONTAINING PROTEIN 2"/>
    <property type="match status" value="1"/>
</dbReference>
<dbReference type="Proteomes" id="UP001600888">
    <property type="component" value="Unassembled WGS sequence"/>
</dbReference>
<dbReference type="PANTHER" id="PTHR13620">
    <property type="entry name" value="3-5 EXONUCLEASE"/>
    <property type="match status" value="1"/>
</dbReference>
<evidence type="ECO:0000256" key="3">
    <source>
        <dbReference type="SAM" id="MobiDB-lite"/>
    </source>
</evidence>
<evidence type="ECO:0000256" key="1">
    <source>
        <dbReference type="ARBA" id="ARBA00022722"/>
    </source>
</evidence>
<feature type="compositionally biased region" description="Basic and acidic residues" evidence="3">
    <location>
        <begin position="553"/>
        <end position="567"/>
    </location>
</feature>
<feature type="region of interest" description="Disordered" evidence="3">
    <location>
        <begin position="635"/>
        <end position="677"/>
    </location>
</feature>